<evidence type="ECO:0000256" key="1">
    <source>
        <dbReference type="SAM" id="MobiDB-lite"/>
    </source>
</evidence>
<feature type="compositionally biased region" description="Basic and acidic residues" evidence="1">
    <location>
        <begin position="484"/>
        <end position="495"/>
    </location>
</feature>
<dbReference type="Pfam" id="PF07918">
    <property type="entry name" value="CAP160"/>
    <property type="match status" value="2"/>
</dbReference>
<feature type="compositionally biased region" description="Polar residues" evidence="1">
    <location>
        <begin position="450"/>
        <end position="462"/>
    </location>
</feature>
<dbReference type="AlphaFoldDB" id="A0AA39VY15"/>
<organism evidence="5 6">
    <name type="scientific">Acer saccharum</name>
    <name type="common">Sugar maple</name>
    <dbReference type="NCBI Taxonomy" id="4024"/>
    <lineage>
        <taxon>Eukaryota</taxon>
        <taxon>Viridiplantae</taxon>
        <taxon>Streptophyta</taxon>
        <taxon>Embryophyta</taxon>
        <taxon>Tracheophyta</taxon>
        <taxon>Spermatophyta</taxon>
        <taxon>Magnoliopsida</taxon>
        <taxon>eudicotyledons</taxon>
        <taxon>Gunneridae</taxon>
        <taxon>Pentapetalae</taxon>
        <taxon>rosids</taxon>
        <taxon>malvids</taxon>
        <taxon>Sapindales</taxon>
        <taxon>Sapindaceae</taxon>
        <taxon>Hippocastanoideae</taxon>
        <taxon>Acereae</taxon>
        <taxon>Acer</taxon>
    </lineage>
</organism>
<reference evidence="5" key="2">
    <citation type="submission" date="2023-06" db="EMBL/GenBank/DDBJ databases">
        <authorList>
            <person name="Swenson N.G."/>
            <person name="Wegrzyn J.L."/>
            <person name="Mcevoy S.L."/>
        </authorList>
    </citation>
    <scope>NUCLEOTIDE SEQUENCE</scope>
    <source>
        <strain evidence="5">NS2018</strain>
        <tissue evidence="5">Leaf</tissue>
    </source>
</reference>
<dbReference type="EMBL" id="JAUESC010000004">
    <property type="protein sequence ID" value="KAK0596440.1"/>
    <property type="molecule type" value="Genomic_DNA"/>
</dbReference>
<evidence type="ECO:0000259" key="3">
    <source>
        <dbReference type="Pfam" id="PF23402"/>
    </source>
</evidence>
<feature type="compositionally biased region" description="Polar residues" evidence="1">
    <location>
        <begin position="315"/>
        <end position="331"/>
    </location>
</feature>
<gene>
    <name evidence="5" type="ORF">LWI29_015715</name>
</gene>
<feature type="region of interest" description="Disordered" evidence="1">
    <location>
        <begin position="442"/>
        <end position="607"/>
    </location>
</feature>
<evidence type="ECO:0000259" key="2">
    <source>
        <dbReference type="Pfam" id="PF23399"/>
    </source>
</evidence>
<dbReference type="GO" id="GO:0009737">
    <property type="term" value="P:response to abscisic acid"/>
    <property type="evidence" value="ECO:0007669"/>
    <property type="project" value="InterPro"/>
</dbReference>
<feature type="compositionally biased region" description="Polar residues" evidence="1">
    <location>
        <begin position="184"/>
        <end position="193"/>
    </location>
</feature>
<feature type="compositionally biased region" description="Basic and acidic residues" evidence="1">
    <location>
        <begin position="1"/>
        <end position="15"/>
    </location>
</feature>
<feature type="compositionally biased region" description="Polar residues" evidence="1">
    <location>
        <begin position="253"/>
        <end position="265"/>
    </location>
</feature>
<dbReference type="InterPro" id="IPR057058">
    <property type="entry name" value="LTI65_LTI78_NYQTKV"/>
</dbReference>
<dbReference type="Pfam" id="PF23399">
    <property type="entry name" value="LTI65_PGEED"/>
    <property type="match status" value="1"/>
</dbReference>
<evidence type="ECO:0000313" key="6">
    <source>
        <dbReference type="Proteomes" id="UP001168877"/>
    </source>
</evidence>
<dbReference type="InterPro" id="IPR056605">
    <property type="entry name" value="LTI65_LTI78_N"/>
</dbReference>
<comment type="caution">
    <text evidence="5">The sequence shown here is derived from an EMBL/GenBank/DDBJ whole genome shotgun (WGS) entry which is preliminary data.</text>
</comment>
<sequence>MEPHMDHGPLQEPHHTSVGPGHQTVAVAEGDQGAQYHEKKSVFTKVKAKAKKMKDTLTGHGHDHDEEDDEDDQEKFEDPQVHDSPKYDSAASRTTAGQVDVDPLEPNVKPGSNFHGQEGTRRQQRVTGSHDRRTKDNVPSSTVKGDLPHGPPFDPPGINHGRDNVPVTGDVLDPPGIHHHSSRDNVPSTRTSAAICNDNVVVRPVVTGIHHNSRDDVPSRTTPQQDRSGQTKVNLERPKGPEEDFAAPKDSSGDYTSSNHQTKVTDPTGKGGEAAGVTSILQSFEKMKVKDGSEGMGKTRQEHDLPAARNEDHLTTSVAPTGSHDQFSPELTSPKPFTAGRETFDSTKPQEHDHKPSNQSSSYTDKNSSPTTAIADKAVSAKNVVGDKDNTTGVRDHEGVGGRPSSDQSGYTEKLSYATSVIADRAISAKNVVALKLGYGEKDNEVPGTGTYSTANQQQQQHGVEGNNHEKEGGGSLKGGYFAEKLKSGEEDKALPEVITESLHKRKPEQEQKQEAAPRPVGEVISDAMHKRKDDPDGEVNSRPMGKVTESEEVACRLGDTKDDQALGNKGMVDKIKGAVGSWLGTGDQSPGSQRSQPGPASDDTSN</sequence>
<proteinExistence type="predicted"/>
<accession>A0AA39VY15</accession>
<dbReference type="Pfam" id="PF23403">
    <property type="entry name" value="LTI65_LTI78_N"/>
    <property type="match status" value="1"/>
</dbReference>
<dbReference type="GO" id="GO:0006950">
    <property type="term" value="P:response to stress"/>
    <property type="evidence" value="ECO:0007669"/>
    <property type="project" value="TreeGrafter"/>
</dbReference>
<feature type="compositionally biased region" description="Basic and acidic residues" evidence="1">
    <location>
        <begin position="385"/>
        <end position="400"/>
    </location>
</feature>
<feature type="compositionally biased region" description="Basic and acidic residues" evidence="1">
    <location>
        <begin position="76"/>
        <end position="86"/>
    </location>
</feature>
<dbReference type="InterPro" id="IPR057059">
    <property type="entry name" value="LTI65/LTI78_PGEED"/>
</dbReference>
<name>A0AA39VY15_ACESA</name>
<feature type="domain" description="LTI65/LTI78 NYQTKV repeat" evidence="3">
    <location>
        <begin position="232"/>
        <end position="291"/>
    </location>
</feature>
<feature type="compositionally biased region" description="Polar residues" evidence="1">
    <location>
        <begin position="357"/>
        <end position="372"/>
    </location>
</feature>
<dbReference type="Proteomes" id="UP001168877">
    <property type="component" value="Unassembled WGS sequence"/>
</dbReference>
<feature type="domain" description="LTI65/LTI78 PGEED repeat" evidence="2">
    <location>
        <begin position="480"/>
        <end position="503"/>
    </location>
</feature>
<dbReference type="Pfam" id="PF23402">
    <property type="entry name" value="LTI65_LTI78_NYQTKV"/>
    <property type="match status" value="1"/>
</dbReference>
<feature type="region of interest" description="Disordered" evidence="1">
    <location>
        <begin position="206"/>
        <end position="412"/>
    </location>
</feature>
<dbReference type="PANTHER" id="PTHR33836">
    <property type="entry name" value="LOW-TEMPERATURE-INDUCED 65 KDA PROTEIN-RELATED"/>
    <property type="match status" value="1"/>
</dbReference>
<feature type="compositionally biased region" description="Basic and acidic residues" evidence="1">
    <location>
        <begin position="285"/>
        <end position="314"/>
    </location>
</feature>
<feature type="domain" description="LTI65/LTI78 N-terminal" evidence="4">
    <location>
        <begin position="36"/>
        <end position="92"/>
    </location>
</feature>
<dbReference type="InterPro" id="IPR012418">
    <property type="entry name" value="CAP160"/>
</dbReference>
<keyword evidence="6" id="KW-1185">Reference proteome</keyword>
<feature type="region of interest" description="Disordered" evidence="1">
    <location>
        <begin position="1"/>
        <end position="193"/>
    </location>
</feature>
<dbReference type="InterPro" id="IPR037491">
    <property type="entry name" value="LTI78/LTI65"/>
</dbReference>
<feature type="compositionally biased region" description="Basic and acidic residues" evidence="1">
    <location>
        <begin position="53"/>
        <end position="64"/>
    </location>
</feature>
<dbReference type="PANTHER" id="PTHR33836:SF1">
    <property type="entry name" value="LOW-TEMPERATURE-INDUCED 65 KDA PROTEIN-RELATED"/>
    <property type="match status" value="1"/>
</dbReference>
<feature type="compositionally biased region" description="Polar residues" evidence="1">
    <location>
        <begin position="587"/>
        <end position="607"/>
    </location>
</feature>
<evidence type="ECO:0000313" key="5">
    <source>
        <dbReference type="EMBL" id="KAK0596440.1"/>
    </source>
</evidence>
<feature type="compositionally biased region" description="Polar residues" evidence="1">
    <location>
        <begin position="219"/>
        <end position="233"/>
    </location>
</feature>
<feature type="compositionally biased region" description="Acidic residues" evidence="1">
    <location>
        <begin position="65"/>
        <end position="75"/>
    </location>
</feature>
<evidence type="ECO:0000259" key="4">
    <source>
        <dbReference type="Pfam" id="PF23403"/>
    </source>
</evidence>
<reference evidence="5" key="1">
    <citation type="journal article" date="2022" name="Plant J.">
        <title>Strategies of tolerance reflected in two North American maple genomes.</title>
        <authorList>
            <person name="McEvoy S.L."/>
            <person name="Sezen U.U."/>
            <person name="Trouern-Trend A."/>
            <person name="McMahon S.M."/>
            <person name="Schaberg P.G."/>
            <person name="Yang J."/>
            <person name="Wegrzyn J.L."/>
            <person name="Swenson N.G."/>
        </authorList>
    </citation>
    <scope>NUCLEOTIDE SEQUENCE</scope>
    <source>
        <strain evidence="5">NS2018</strain>
    </source>
</reference>
<protein>
    <submittedName>
        <fullName evidence="5">Uncharacterized protein</fullName>
    </submittedName>
</protein>
<feature type="compositionally biased region" description="Basic and acidic residues" evidence="1">
    <location>
        <begin position="342"/>
        <end position="356"/>
    </location>
</feature>